<sequence length="124" mass="13455">MYKILLCCLAIIAGAHALVGKVCTTASECDDGECCQILSEFLVMSRRQVLALPTAAPKTGTCQKYKLEGDACSVFEKMNGHCSCEPGTTCHTYEIPLPTTNGARSMMMPRPGYQWISKCEKPVA</sequence>
<feature type="signal peptide" evidence="1">
    <location>
        <begin position="1"/>
        <end position="17"/>
    </location>
</feature>
<organism evidence="2 3">
    <name type="scientific">Lymnaea stagnalis</name>
    <name type="common">Great pond snail</name>
    <name type="synonym">Helix stagnalis</name>
    <dbReference type="NCBI Taxonomy" id="6523"/>
    <lineage>
        <taxon>Eukaryota</taxon>
        <taxon>Metazoa</taxon>
        <taxon>Spiralia</taxon>
        <taxon>Lophotrochozoa</taxon>
        <taxon>Mollusca</taxon>
        <taxon>Gastropoda</taxon>
        <taxon>Heterobranchia</taxon>
        <taxon>Euthyneura</taxon>
        <taxon>Panpulmonata</taxon>
        <taxon>Hygrophila</taxon>
        <taxon>Lymnaeoidea</taxon>
        <taxon>Lymnaeidae</taxon>
        <taxon>Lymnaea</taxon>
    </lineage>
</organism>
<evidence type="ECO:0000256" key="1">
    <source>
        <dbReference type="SAM" id="SignalP"/>
    </source>
</evidence>
<evidence type="ECO:0000313" key="3">
    <source>
        <dbReference type="Proteomes" id="UP001497497"/>
    </source>
</evidence>
<comment type="caution">
    <text evidence="2">The sequence shown here is derived from an EMBL/GenBank/DDBJ whole genome shotgun (WGS) entry which is preliminary data.</text>
</comment>
<dbReference type="AlphaFoldDB" id="A0AAV2IEY2"/>
<reference evidence="2 3" key="1">
    <citation type="submission" date="2024-04" db="EMBL/GenBank/DDBJ databases">
        <authorList>
            <consortium name="Genoscope - CEA"/>
            <person name="William W."/>
        </authorList>
    </citation>
    <scope>NUCLEOTIDE SEQUENCE [LARGE SCALE GENOMIC DNA]</scope>
</reference>
<evidence type="ECO:0008006" key="4">
    <source>
        <dbReference type="Google" id="ProtNLM"/>
    </source>
</evidence>
<keyword evidence="3" id="KW-1185">Reference proteome</keyword>
<dbReference type="EMBL" id="CAXITT010000548">
    <property type="protein sequence ID" value="CAL1543437.1"/>
    <property type="molecule type" value="Genomic_DNA"/>
</dbReference>
<dbReference type="Proteomes" id="UP001497497">
    <property type="component" value="Unassembled WGS sequence"/>
</dbReference>
<feature type="chain" id="PRO_5043539349" description="Prokineticin domain-containing protein" evidence="1">
    <location>
        <begin position="18"/>
        <end position="124"/>
    </location>
</feature>
<proteinExistence type="predicted"/>
<evidence type="ECO:0000313" key="2">
    <source>
        <dbReference type="EMBL" id="CAL1543437.1"/>
    </source>
</evidence>
<name>A0AAV2IEY2_LYMST</name>
<gene>
    <name evidence="2" type="ORF">GSLYS_00016971001</name>
</gene>
<accession>A0AAV2IEY2</accession>
<keyword evidence="1" id="KW-0732">Signal</keyword>
<protein>
    <recommendedName>
        <fullName evidence="4">Prokineticin domain-containing protein</fullName>
    </recommendedName>
</protein>